<dbReference type="Proteomes" id="UP000000311">
    <property type="component" value="Unassembled WGS sequence"/>
</dbReference>
<feature type="region of interest" description="Disordered" evidence="1">
    <location>
        <begin position="45"/>
        <end position="74"/>
    </location>
</feature>
<gene>
    <name evidence="2" type="ORF">EAG_05401</name>
</gene>
<evidence type="ECO:0000256" key="1">
    <source>
        <dbReference type="SAM" id="MobiDB-lite"/>
    </source>
</evidence>
<evidence type="ECO:0000313" key="2">
    <source>
        <dbReference type="EMBL" id="EFN71164.1"/>
    </source>
</evidence>
<accession>E2A5Y3</accession>
<reference evidence="2 3" key="1">
    <citation type="journal article" date="2010" name="Science">
        <title>Genomic comparison of the ants Camponotus floridanus and Harpegnathos saltator.</title>
        <authorList>
            <person name="Bonasio R."/>
            <person name="Zhang G."/>
            <person name="Ye C."/>
            <person name="Mutti N.S."/>
            <person name="Fang X."/>
            <person name="Qin N."/>
            <person name="Donahue G."/>
            <person name="Yang P."/>
            <person name="Li Q."/>
            <person name="Li C."/>
            <person name="Zhang P."/>
            <person name="Huang Z."/>
            <person name="Berger S.L."/>
            <person name="Reinberg D."/>
            <person name="Wang J."/>
            <person name="Liebig J."/>
        </authorList>
    </citation>
    <scope>NUCLEOTIDE SEQUENCE [LARGE SCALE GENOMIC DNA]</scope>
    <source>
        <strain evidence="3">C129</strain>
    </source>
</reference>
<keyword evidence="3" id="KW-1185">Reference proteome</keyword>
<feature type="compositionally biased region" description="Polar residues" evidence="1">
    <location>
        <begin position="128"/>
        <end position="139"/>
    </location>
</feature>
<evidence type="ECO:0000313" key="3">
    <source>
        <dbReference type="Proteomes" id="UP000000311"/>
    </source>
</evidence>
<name>E2A5Y3_CAMFO</name>
<proteinExistence type="predicted"/>
<organism evidence="3">
    <name type="scientific">Camponotus floridanus</name>
    <name type="common">Florida carpenter ant</name>
    <dbReference type="NCBI Taxonomy" id="104421"/>
    <lineage>
        <taxon>Eukaryota</taxon>
        <taxon>Metazoa</taxon>
        <taxon>Ecdysozoa</taxon>
        <taxon>Arthropoda</taxon>
        <taxon>Hexapoda</taxon>
        <taxon>Insecta</taxon>
        <taxon>Pterygota</taxon>
        <taxon>Neoptera</taxon>
        <taxon>Endopterygota</taxon>
        <taxon>Hymenoptera</taxon>
        <taxon>Apocrita</taxon>
        <taxon>Aculeata</taxon>
        <taxon>Formicoidea</taxon>
        <taxon>Formicidae</taxon>
        <taxon>Formicinae</taxon>
        <taxon>Camponotus</taxon>
    </lineage>
</organism>
<feature type="region of interest" description="Disordered" evidence="1">
    <location>
        <begin position="122"/>
        <end position="156"/>
    </location>
</feature>
<protein>
    <submittedName>
        <fullName evidence="2">Uncharacterized protein</fullName>
    </submittedName>
</protein>
<dbReference type="EMBL" id="GL437072">
    <property type="protein sequence ID" value="EFN71164.1"/>
    <property type="molecule type" value="Genomic_DNA"/>
</dbReference>
<sequence length="188" mass="20940">MAAKDYEGTAATAAATVSNFQRYYYFNPLSPRQGAMPYPLADSENILHRDGPERNSGQGNTIHNKKREKGGRSYVSGVSIHYRSSVKARSSRGIEPADAFRDPVCETHLLSFVSVRSWPRREKGWEGSSRNEQSDNDLSSAMEPPIRGEAAGEELNCEVQQKQSRADDISTITIGPDQKQILCRYLIT</sequence>
<dbReference type="AlphaFoldDB" id="E2A5Y3"/>
<dbReference type="InParanoid" id="E2A5Y3"/>